<name>A0A813IGQ6_POLGL</name>
<dbReference type="EMBL" id="CAJNNW010008431">
    <property type="protein sequence ID" value="CAE8650001.1"/>
    <property type="molecule type" value="Genomic_DNA"/>
</dbReference>
<reference evidence="1" key="1">
    <citation type="submission" date="2021-02" db="EMBL/GenBank/DDBJ databases">
        <authorList>
            <person name="Dougan E. K."/>
            <person name="Rhodes N."/>
            <person name="Thang M."/>
            <person name="Chan C."/>
        </authorList>
    </citation>
    <scope>NUCLEOTIDE SEQUENCE</scope>
</reference>
<organism evidence="1 2">
    <name type="scientific">Polarella glacialis</name>
    <name type="common">Dinoflagellate</name>
    <dbReference type="NCBI Taxonomy" id="89957"/>
    <lineage>
        <taxon>Eukaryota</taxon>
        <taxon>Sar</taxon>
        <taxon>Alveolata</taxon>
        <taxon>Dinophyceae</taxon>
        <taxon>Suessiales</taxon>
        <taxon>Suessiaceae</taxon>
        <taxon>Polarella</taxon>
    </lineage>
</organism>
<gene>
    <name evidence="1" type="ORF">PGLA2088_LOCUS7912</name>
</gene>
<evidence type="ECO:0000313" key="2">
    <source>
        <dbReference type="Proteomes" id="UP000626109"/>
    </source>
</evidence>
<proteinExistence type="predicted"/>
<comment type="caution">
    <text evidence="1">The sequence shown here is derived from an EMBL/GenBank/DDBJ whole genome shotgun (WGS) entry which is preliminary data.</text>
</comment>
<sequence length="308" mass="35519">MIVPHRGDRSRSPQQQQVVCLQGLLKNSLHLNGCLAERVVRTEHEASDSQCEVILIQVHSGVRHKIHVHAWNIWPSPENQALDARWDGHLVKLTHLDACNQHKYPISQDFANALTGNRFPHQFKTLQSGHAVPLKTASGYHLRQVQKHDDGGTTWLLESYNAKETVEAVYNGALEIWQHQSIMNKLCYEKVRAYCYLGFQPPWRHLGNGEKYGIKVGFRHFRVDHVENDLMKYMFKKLLMWFLQGSGLFYFPSPQIFSINQMQGRRAEQDLMSLLLNMSPQTVPTDSNFFPNKLYASGEYFLLDSTAF</sequence>
<accession>A0A813IGQ6</accession>
<dbReference type="Proteomes" id="UP000626109">
    <property type="component" value="Unassembled WGS sequence"/>
</dbReference>
<protein>
    <submittedName>
        <fullName evidence="1">Uncharacterized protein</fullName>
    </submittedName>
</protein>
<evidence type="ECO:0000313" key="1">
    <source>
        <dbReference type="EMBL" id="CAE8650001.1"/>
    </source>
</evidence>
<dbReference type="AlphaFoldDB" id="A0A813IGQ6"/>